<dbReference type="Proteomes" id="UP000250079">
    <property type="component" value="Chromosome"/>
</dbReference>
<dbReference type="InterPro" id="IPR030835">
    <property type="entry name" value="Sulfite_DH_SoxC"/>
</dbReference>
<dbReference type="SUPFAM" id="SSF81296">
    <property type="entry name" value="E set domains"/>
    <property type="match status" value="1"/>
</dbReference>
<dbReference type="EMBL" id="CP018632">
    <property type="protein sequence ID" value="ASJ73952.1"/>
    <property type="molecule type" value="Genomic_DNA"/>
</dbReference>
<evidence type="ECO:0000313" key="9">
    <source>
        <dbReference type="Proteomes" id="UP000250079"/>
    </source>
</evidence>
<dbReference type="Pfam" id="PF00174">
    <property type="entry name" value="Oxidored_molyb"/>
    <property type="match status" value="1"/>
</dbReference>
<proteinExistence type="predicted"/>
<dbReference type="InterPro" id="IPR008335">
    <property type="entry name" value="Mopterin_OxRdtase_euk"/>
</dbReference>
<keyword evidence="2" id="KW-0500">Molybdenum</keyword>
<dbReference type="InterPro" id="IPR005066">
    <property type="entry name" value="MoCF_OxRdtse_dimer"/>
</dbReference>
<dbReference type="InterPro" id="IPR006311">
    <property type="entry name" value="TAT_signal"/>
</dbReference>
<evidence type="ECO:0000259" key="6">
    <source>
        <dbReference type="Pfam" id="PF00174"/>
    </source>
</evidence>
<organism evidence="8 9">
    <name type="scientific">Granulosicoccus antarcticus IMCC3135</name>
    <dbReference type="NCBI Taxonomy" id="1192854"/>
    <lineage>
        <taxon>Bacteria</taxon>
        <taxon>Pseudomonadati</taxon>
        <taxon>Pseudomonadota</taxon>
        <taxon>Gammaproteobacteria</taxon>
        <taxon>Chromatiales</taxon>
        <taxon>Granulosicoccaceae</taxon>
        <taxon>Granulosicoccus</taxon>
    </lineage>
</organism>
<evidence type="ECO:0000256" key="4">
    <source>
        <dbReference type="ARBA" id="ARBA00023002"/>
    </source>
</evidence>
<feature type="domain" description="Oxidoreductase molybdopterin-binding" evidence="6">
    <location>
        <begin position="132"/>
        <end position="294"/>
    </location>
</feature>
<dbReference type="InterPro" id="IPR036374">
    <property type="entry name" value="OxRdtase_Mopterin-bd_sf"/>
</dbReference>
<dbReference type="GO" id="GO:0030151">
    <property type="term" value="F:molybdenum ion binding"/>
    <property type="evidence" value="ECO:0007669"/>
    <property type="project" value="InterPro"/>
</dbReference>
<evidence type="ECO:0000256" key="3">
    <source>
        <dbReference type="ARBA" id="ARBA00022723"/>
    </source>
</evidence>
<name>A0A2Z2NR92_9GAMM</name>
<keyword evidence="3" id="KW-0479">Metal-binding</keyword>
<feature type="compositionally biased region" description="Basic and acidic residues" evidence="5">
    <location>
        <begin position="1"/>
        <end position="17"/>
    </location>
</feature>
<dbReference type="InterPro" id="IPR000572">
    <property type="entry name" value="OxRdtase_Mopterin-bd_dom"/>
</dbReference>
<dbReference type="FunFam" id="3.90.420.10:FF:000006">
    <property type="entry name" value="Sulfur dehydrogenase subunit SoxC"/>
    <property type="match status" value="1"/>
</dbReference>
<dbReference type="PANTHER" id="PTHR19372">
    <property type="entry name" value="SULFITE REDUCTASE"/>
    <property type="match status" value="1"/>
</dbReference>
<dbReference type="NCBIfam" id="TIGR04555">
    <property type="entry name" value="sulfite_DH_soxC"/>
    <property type="match status" value="1"/>
</dbReference>
<dbReference type="OrthoDB" id="9795587at2"/>
<evidence type="ECO:0000259" key="7">
    <source>
        <dbReference type="Pfam" id="PF03404"/>
    </source>
</evidence>
<protein>
    <recommendedName>
        <fullName evidence="10">Sulfoxide reductase catalytic subunit YedY</fullName>
    </recommendedName>
</protein>
<dbReference type="GO" id="GO:0006790">
    <property type="term" value="P:sulfur compound metabolic process"/>
    <property type="evidence" value="ECO:0007669"/>
    <property type="project" value="TreeGrafter"/>
</dbReference>
<feature type="domain" description="Moybdenum cofactor oxidoreductase dimerisation" evidence="7">
    <location>
        <begin position="318"/>
        <end position="431"/>
    </location>
</feature>
<dbReference type="AlphaFoldDB" id="A0A2Z2NR92"/>
<keyword evidence="9" id="KW-1185">Reference proteome</keyword>
<reference evidence="8 9" key="1">
    <citation type="submission" date="2016-12" db="EMBL/GenBank/DDBJ databases">
        <authorList>
            <person name="Song W.-J."/>
            <person name="Kurnit D.M."/>
        </authorList>
    </citation>
    <scope>NUCLEOTIDE SEQUENCE [LARGE SCALE GENOMIC DNA]</scope>
    <source>
        <strain evidence="8 9">IMCC3135</strain>
    </source>
</reference>
<dbReference type="PROSITE" id="PS51318">
    <property type="entry name" value="TAT"/>
    <property type="match status" value="1"/>
</dbReference>
<dbReference type="PANTHER" id="PTHR19372:SF7">
    <property type="entry name" value="SULFITE OXIDASE, MITOCHONDRIAL"/>
    <property type="match status" value="1"/>
</dbReference>
<evidence type="ECO:0000256" key="2">
    <source>
        <dbReference type="ARBA" id="ARBA00022505"/>
    </source>
</evidence>
<comment type="cofactor">
    <cofactor evidence="1">
        <name>Mo-molybdopterin</name>
        <dbReference type="ChEBI" id="CHEBI:71302"/>
    </cofactor>
</comment>
<dbReference type="SUPFAM" id="SSF56524">
    <property type="entry name" value="Oxidoreductase molybdopterin-binding domain"/>
    <property type="match status" value="1"/>
</dbReference>
<dbReference type="GO" id="GO:0020037">
    <property type="term" value="F:heme binding"/>
    <property type="evidence" value="ECO:0007669"/>
    <property type="project" value="TreeGrafter"/>
</dbReference>
<evidence type="ECO:0000256" key="1">
    <source>
        <dbReference type="ARBA" id="ARBA00001924"/>
    </source>
</evidence>
<feature type="region of interest" description="Disordered" evidence="5">
    <location>
        <begin position="1"/>
        <end position="30"/>
    </location>
</feature>
<dbReference type="Gene3D" id="2.60.40.650">
    <property type="match status" value="1"/>
</dbReference>
<dbReference type="KEGG" id="gai:IMCC3135_19365"/>
<evidence type="ECO:0000256" key="5">
    <source>
        <dbReference type="SAM" id="MobiDB-lite"/>
    </source>
</evidence>
<dbReference type="GO" id="GO:0043546">
    <property type="term" value="F:molybdopterin cofactor binding"/>
    <property type="evidence" value="ECO:0007669"/>
    <property type="project" value="TreeGrafter"/>
</dbReference>
<dbReference type="GO" id="GO:0008482">
    <property type="term" value="F:sulfite oxidase activity"/>
    <property type="evidence" value="ECO:0007669"/>
    <property type="project" value="TreeGrafter"/>
</dbReference>
<evidence type="ECO:0008006" key="10">
    <source>
        <dbReference type="Google" id="ProtNLM"/>
    </source>
</evidence>
<evidence type="ECO:0000313" key="8">
    <source>
        <dbReference type="EMBL" id="ASJ73952.1"/>
    </source>
</evidence>
<sequence>MSNHESSDRKICRESEQGKSVGLPTDPHRRNLLSAAVSTGSALVMTSMVAQAQASDPLPIPQWTKTLGDPVLKNPYGLPSPFEKAIIRRETLAADMPGGYNFPTPHSYWSTTPLQDLRGTITPNGLFYERHHAGVPAVEPSEHRLVVHGLVKRELIFTMDQLRRLPTVSSFHFLECSGNGDMVTEGKFGKNVADIHGLLSCAQWTGVKLSTLLEEAGVEKDKARYVLAEGADSAAMLRTIPFQRAMDECIVVYAQNGENLRPEQGYPVRLLVPGCEGNLNIKWLRRLEVTDNPAFSREETSKYSDLTGPDGMAHKSTLIMEAKSVITFPSGGQELPEAGYYQIRGIAWTGRGKITGVDVSMDGGKNWEPANLTQPVLSKCLTEFTLPWRWDKTSAVLMSRATDETGYVQPFIEQLFTARGKYFLYHNNAIQPWLVQSDGSVVYG</sequence>
<gene>
    <name evidence="8" type="ORF">IMCC3135_19365</name>
</gene>
<dbReference type="InterPro" id="IPR014756">
    <property type="entry name" value="Ig_E-set"/>
</dbReference>
<dbReference type="PRINTS" id="PR00407">
    <property type="entry name" value="EUMOPTERIN"/>
</dbReference>
<keyword evidence="4" id="KW-0560">Oxidoreductase</keyword>
<accession>A0A2Z2NR92</accession>
<dbReference type="Pfam" id="PF03404">
    <property type="entry name" value="Mo-co_dimer"/>
    <property type="match status" value="1"/>
</dbReference>
<dbReference type="Gene3D" id="3.90.420.10">
    <property type="entry name" value="Oxidoreductase, molybdopterin-binding domain"/>
    <property type="match status" value="1"/>
</dbReference>
<dbReference type="RefSeq" id="WP_088921939.1">
    <property type="nucleotide sequence ID" value="NZ_CP018632.1"/>
</dbReference>